<accession>D0LMH4</accession>
<feature type="compositionally biased region" description="Pro residues" evidence="2">
    <location>
        <begin position="2124"/>
        <end position="2142"/>
    </location>
</feature>
<feature type="region of interest" description="Disordered" evidence="2">
    <location>
        <begin position="1392"/>
        <end position="1441"/>
    </location>
</feature>
<feature type="repeat" description="TPR" evidence="1">
    <location>
        <begin position="534"/>
        <end position="567"/>
    </location>
</feature>
<feature type="compositionally biased region" description="Acidic residues" evidence="2">
    <location>
        <begin position="1707"/>
        <end position="1719"/>
    </location>
</feature>
<feature type="compositionally biased region" description="Basic residues" evidence="2">
    <location>
        <begin position="1843"/>
        <end position="1856"/>
    </location>
</feature>
<feature type="region of interest" description="Disordered" evidence="2">
    <location>
        <begin position="1327"/>
        <end position="1352"/>
    </location>
</feature>
<evidence type="ECO:0000313" key="3">
    <source>
        <dbReference type="EMBL" id="ACY18661.1"/>
    </source>
</evidence>
<dbReference type="eggNOG" id="COG2956">
    <property type="taxonomic scope" value="Bacteria"/>
</dbReference>
<reference evidence="3 4" key="1">
    <citation type="journal article" date="2010" name="Stand. Genomic Sci.">
        <title>Complete genome sequence of Haliangium ochraceum type strain (SMP-2).</title>
        <authorList>
            <consortium name="US DOE Joint Genome Institute (JGI-PGF)"/>
            <person name="Ivanova N."/>
            <person name="Daum C."/>
            <person name="Lang E."/>
            <person name="Abt B."/>
            <person name="Kopitz M."/>
            <person name="Saunders E."/>
            <person name="Lapidus A."/>
            <person name="Lucas S."/>
            <person name="Glavina Del Rio T."/>
            <person name="Nolan M."/>
            <person name="Tice H."/>
            <person name="Copeland A."/>
            <person name="Cheng J.F."/>
            <person name="Chen F."/>
            <person name="Bruce D."/>
            <person name="Goodwin L."/>
            <person name="Pitluck S."/>
            <person name="Mavromatis K."/>
            <person name="Pati A."/>
            <person name="Mikhailova N."/>
            <person name="Chen A."/>
            <person name="Palaniappan K."/>
            <person name="Land M."/>
            <person name="Hauser L."/>
            <person name="Chang Y.J."/>
            <person name="Jeffries C.D."/>
            <person name="Detter J.C."/>
            <person name="Brettin T."/>
            <person name="Rohde M."/>
            <person name="Goker M."/>
            <person name="Bristow J."/>
            <person name="Markowitz V."/>
            <person name="Eisen J.A."/>
            <person name="Hugenholtz P."/>
            <person name="Kyrpides N.C."/>
            <person name="Klenk H.P."/>
        </authorList>
    </citation>
    <scope>NUCLEOTIDE SEQUENCE [LARGE SCALE GENOMIC DNA]</scope>
    <source>
        <strain evidence="4">DSM 14365 / CIP 107738 / JCM 11303 / AJ 13395 / SMP-2</strain>
    </source>
</reference>
<dbReference type="eggNOG" id="COG0457">
    <property type="taxonomic scope" value="Bacteria"/>
</dbReference>
<feature type="compositionally biased region" description="Pro residues" evidence="2">
    <location>
        <begin position="1829"/>
        <end position="1842"/>
    </location>
</feature>
<proteinExistence type="predicted"/>
<feature type="repeat" description="TPR" evidence="1">
    <location>
        <begin position="2597"/>
        <end position="2630"/>
    </location>
</feature>
<protein>
    <submittedName>
        <fullName evidence="3">Tetratricopeptide TPR_4</fullName>
    </submittedName>
</protein>
<feature type="compositionally biased region" description="Low complexity" evidence="2">
    <location>
        <begin position="1392"/>
        <end position="1409"/>
    </location>
</feature>
<keyword evidence="4" id="KW-1185">Reference proteome</keyword>
<feature type="region of interest" description="Disordered" evidence="2">
    <location>
        <begin position="1226"/>
        <end position="1249"/>
    </location>
</feature>
<dbReference type="HOGENOM" id="CLU_226438_0_0_7"/>
<dbReference type="Gene3D" id="1.25.40.10">
    <property type="entry name" value="Tetratricopeptide repeat domain"/>
    <property type="match status" value="6"/>
</dbReference>
<evidence type="ECO:0000256" key="2">
    <source>
        <dbReference type="SAM" id="MobiDB-lite"/>
    </source>
</evidence>
<dbReference type="PANTHER" id="PTHR12558">
    <property type="entry name" value="CELL DIVISION CYCLE 16,23,27"/>
    <property type="match status" value="1"/>
</dbReference>
<feature type="region of interest" description="Disordered" evidence="2">
    <location>
        <begin position="2124"/>
        <end position="2152"/>
    </location>
</feature>
<dbReference type="SUPFAM" id="SSF48452">
    <property type="entry name" value="TPR-like"/>
    <property type="match status" value="5"/>
</dbReference>
<feature type="region of interest" description="Disordered" evidence="2">
    <location>
        <begin position="246"/>
        <end position="268"/>
    </location>
</feature>
<keyword evidence="1" id="KW-0802">TPR repeat</keyword>
<dbReference type="Pfam" id="PF13432">
    <property type="entry name" value="TPR_16"/>
    <property type="match status" value="3"/>
</dbReference>
<evidence type="ECO:0000313" key="4">
    <source>
        <dbReference type="Proteomes" id="UP000001880"/>
    </source>
</evidence>
<evidence type="ECO:0000256" key="1">
    <source>
        <dbReference type="PROSITE-ProRule" id="PRU00339"/>
    </source>
</evidence>
<sequence>MVGDTPKRGADRADAPSPVFALGFADGSASLALSDRTCFGWLCVEALELEVPGVSAAPEGEVAAERFQRRRTRLRSLRLSLAPADLSALVLQRQAALADAGFSDLAVHCRDGYLALTGIAQMDEHQVGFSARVYLAADDARLLLLLDAPLVYGFSPVPAPLLCQRALVALTGATPSSDAAGANEGMPRELATGVARIVLSPAAAVLWQLLPAAGWRLPQLSRTRVGELQVQASGVHLVIARASKNAPVSGDDDTADSGGGDPTPSASAAVMRAHERLAEGDTALRVGLAEPALAAYRRRAQAEGGDDDDSAIRDRAIARLLGLCAAARERFDDGRQLARSHQSPEHSDAVAFAAIAALAAMATAEGDERVAAAHFIRLTAEAERRGDPDVGFCASLAAAELQPDEKQAAQHYQHAAALHPEHRASGETLAERFTAEERWDELAELLARRIDSSEQREQVADLVRLAEILHRHLGRDEQARERLARARKIDPVSIPALELEAELDLAAGQRRAAIERLGHVANLWLRQDDEQAAAHAFARTGTLWALEGELEEADNAFGEALALSENAPEALYGAAVLAAQRGKHAAATMLFEQLDAVEERTPAQRARHRLALAQSQLASGSTDEAIQTLRKVIREGADTTIAEAHAVLAGIYRARRGPTSAAAELGAAVAALSRAAEAAFATPAPPAPAAWPREAGATTGTACLLRAVALSQERAGLLDELERADDALAERHRARALSRKLSAIGDTSTAAAVPEPGGDEQRWLDSRLSRPASEVERVDLLLARAELLGRGPRSQSGAAADPGEPPAASPAVFDALQAALGDVDEALASTPSAVQRALALLLRAELLGASGDRDGRAQALLERAALIPTREERAAAYAEAAQAWLAADEPEAAERAVQTGLEALASLRPTERETAPSSTAVRLRALLGDAAWRRRAWSEVVEIYARLLGLAEVSAFPSDDDERAAELDDQQRAALPGWARRLGAAHEARGDHSAAASAFASAVEFAGDDWNARLQARRALARSYEHAGKFAIAAHTFEILAGELGQAGAGEREHARERADALCRAADLWIRIGRSAAAEAADADAAGDDDEDDEGGGSGNDDAAEAQAEAERCYRAALAIAPDHLPTLDALEAHAREHGDFEEVAKVLESKIEATHGHPKRRKALLLRLAAVQSGNLGRLDDAQQSYERVLEDDPNCRPALAFQATRARARGDLDTATRDLARLAHALPEESEPPRGALPAQDRPAPPNNVLERRLEAAESLVDIAVKAPQFLELGQRAVADLLELLPRHPKLRALELRLAEASDAEAQVPRPDALSEKQAIEAARAGRVPSQIADPDELPPPLGEGLPTTQPMAPPAGMQDPVPAFSEGVTEPGTVLDFAFDAVADAPADVAAEGEAAEGDAAAAGDSAESDADEDDDEELEVEVESETEPGYRAPGQDRATWRARADAAREAADYPAYVACLRALAACIPASSRAVHDRDHRAEVLLELADAYAEYLDDSASARKSAREAADAYGPGSRRDLALRMLAAEAFSDGAYDETIAAFEDMSPEQRASGDRNQLALAYQRTGDTLRAYQMLSDLERSDELSDDGAVALFGLRQQRKALRRRAVELVQRATSAERAEALEHLRQALLLYRDGLADNDAADDVQQHLDSLEHAADTVPGLASLADSAAAEDQRDTQRTTPPAAARPRDEQAAEELAGYTEAADDAADDEDDGFPDIATTRTPSPHRVGAGTSPPSPGASEAASASADTSPVPREVADDAETSPVDTATRRRRRARKQFEATRLGVPPVDLAVSNPMLTLPKLALDNATAEDSEASTLPLGSPAAPPVDMPADPSPPRRMRRPTGKRRRQGRITEPGVVSAPARKAARVTITYPGIELDIRKLENAAISTHDAARAAELLAQSFTLRTGRLSRHREPLDDDARAVLNRLRDVARKSGKYRLLVHGLEAAASVGGDPQSSVELLREAATVAAKELDNEGQSVRLLARALEITPGDAVLVNELDKRLRKNGDLHRLIEVYHMHIGALEERARARPLFALGCLYRDLLDDAVHAASYFARAHETNPDFPDVWLPLANVRLAEGDAVGAARLYDRVLERGAPDPDTREWILSRLAAIGTAVPAPAPAPVPAPAPRQRPPSQPSGLRRRSGPTIFHAAGGVARTDSRIEEALVRAANLEAEGRVDVALGIYRQAAEHAPEDQRPLDAITRIYRVRDDQRGLVNVLVAIYERLSEPRHRAHLLLRRGRIYRDALEREAEAYRCFKQAHSAAPDDGEIAGELRRLAMARGEWAIAAELLRREIAAAPTTDAAGALEMELAVLYDEHLLDAERARQHYERALALAPALPGAPRPLARLYELAGRHADAAHMNEMAAAHARDDFQRSRLLYRAAVSAERTGDAAGARRLYHLAALAAPEGEDASASHRALVRLDDKSEAAKRELLELELREVASDEQRIDILRQLLARATHSGDRDAADRHARSLLNMDGADLSSYLLLKSQAEATHDWTALASLLNARAVSLKDRNERAAVYYDLGRLYQVRLDDPESAVKAFERTLAADPAHPAALEALGELAFAQSDWQRARQLYARLRPETCAMPSEELAYRRGVIAETLGYQREALESYARAVEIRPAHREALDALLRLALERGDLPRAIHASRALIDLMPADDVGSISLARLRLAALCERAGDLDAALEYAEMVVSEEPGSQTALEVLVRLYEQKGAHDRAALALRRLIGLVSTPVQRAALLYHLGELERVHRHDLDSAADAYLKAIDLDPHHVPTLRRLLEHFWREADVSELLEIALALSEQGALIDEATDSAALGRVLLAAALRGDERLMRSIARYLGSRLVEVVLETVTATLAHPRRPLDVPMLKRALSELLQHEPALARGEFLESLAAQPATQELATHLRAQAS</sequence>
<dbReference type="InterPro" id="IPR011990">
    <property type="entry name" value="TPR-like_helical_dom_sf"/>
</dbReference>
<dbReference type="Proteomes" id="UP000001880">
    <property type="component" value="Chromosome"/>
</dbReference>
<dbReference type="KEGG" id="hoh:Hoch_6186"/>
<feature type="compositionally biased region" description="Acidic residues" evidence="2">
    <location>
        <begin position="1081"/>
        <end position="1095"/>
    </location>
</feature>
<feature type="compositionally biased region" description="Low complexity" evidence="2">
    <location>
        <begin position="1734"/>
        <end position="1756"/>
    </location>
</feature>
<organism evidence="3 4">
    <name type="scientific">Haliangium ochraceum (strain DSM 14365 / JCM 11303 / SMP-2)</name>
    <dbReference type="NCBI Taxonomy" id="502025"/>
    <lineage>
        <taxon>Bacteria</taxon>
        <taxon>Pseudomonadati</taxon>
        <taxon>Myxococcota</taxon>
        <taxon>Polyangia</taxon>
        <taxon>Haliangiales</taxon>
        <taxon>Kofleriaceae</taxon>
        <taxon>Haliangium</taxon>
    </lineage>
</organism>
<gene>
    <name evidence="3" type="ordered locus">Hoch_6186</name>
</gene>
<dbReference type="STRING" id="502025.Hoch_6186"/>
<feature type="region of interest" description="Disordered" evidence="2">
    <location>
        <begin position="1080"/>
        <end position="1107"/>
    </location>
</feature>
<feature type="compositionally biased region" description="Acidic residues" evidence="2">
    <location>
        <begin position="1410"/>
        <end position="1430"/>
    </location>
</feature>
<feature type="region of interest" description="Disordered" evidence="2">
    <location>
        <begin position="1814"/>
        <end position="1866"/>
    </location>
</feature>
<name>D0LMH4_HALO1</name>
<dbReference type="PANTHER" id="PTHR12558:SF13">
    <property type="entry name" value="CELL DIVISION CYCLE PROTEIN 27 HOMOLOG"/>
    <property type="match status" value="1"/>
</dbReference>
<dbReference type="Pfam" id="PF13181">
    <property type="entry name" value="TPR_8"/>
    <property type="match status" value="1"/>
</dbReference>
<dbReference type="EMBL" id="CP001804">
    <property type="protein sequence ID" value="ACY18661.1"/>
    <property type="molecule type" value="Genomic_DNA"/>
</dbReference>
<dbReference type="SMART" id="SM00028">
    <property type="entry name" value="TPR"/>
    <property type="match status" value="12"/>
</dbReference>
<feature type="region of interest" description="Disordered" evidence="2">
    <location>
        <begin position="1671"/>
        <end position="1784"/>
    </location>
</feature>
<dbReference type="InterPro" id="IPR019734">
    <property type="entry name" value="TPR_rpt"/>
</dbReference>
<dbReference type="PROSITE" id="PS50005">
    <property type="entry name" value="TPR"/>
    <property type="match status" value="2"/>
</dbReference>